<sequence>MRLEGGRRGCQFTEARLPEFAPWASGFIRRRREKTVLPARRP</sequence>
<name>J7L7L2_NOCAA</name>
<protein>
    <submittedName>
        <fullName evidence="1">Uncharacterized protein</fullName>
    </submittedName>
</protein>
<dbReference type="EMBL" id="CP003788">
    <property type="protein sequence ID" value="AFR08671.1"/>
    <property type="molecule type" value="Genomic_DNA"/>
</dbReference>
<organism evidence="1 2">
    <name type="scientific">Nocardiopsis alba (strain ATCC BAA-2165 / BE74)</name>
    <dbReference type="NCBI Taxonomy" id="1205910"/>
    <lineage>
        <taxon>Bacteria</taxon>
        <taxon>Bacillati</taxon>
        <taxon>Actinomycetota</taxon>
        <taxon>Actinomycetes</taxon>
        <taxon>Streptosporangiales</taxon>
        <taxon>Nocardiopsidaceae</taxon>
        <taxon>Nocardiopsis</taxon>
    </lineage>
</organism>
<reference evidence="1 2" key="1">
    <citation type="journal article" date="2012" name="J. Bacteriol.">
        <title>Whole-Genome Sequence of Nocardiopsis alba Strain ATCC BAA-2165, Associated with Honeybees.</title>
        <authorList>
            <person name="Qiao J."/>
            <person name="Chen L."/>
            <person name="Li Y."/>
            <person name="Wang J."/>
            <person name="Zhang W."/>
            <person name="Chen S."/>
        </authorList>
    </citation>
    <scope>NUCLEOTIDE SEQUENCE [LARGE SCALE GENOMIC DNA]</scope>
    <source>
        <strain evidence="2">ATCC BAA-2165 / BE74</strain>
    </source>
</reference>
<accession>J7L7L2</accession>
<evidence type="ECO:0000313" key="1">
    <source>
        <dbReference type="EMBL" id="AFR08671.1"/>
    </source>
</evidence>
<dbReference type="STRING" id="1205910.B005_0814"/>
<proteinExistence type="predicted"/>
<dbReference type="HOGENOM" id="CLU_3254753_0_0_11"/>
<dbReference type="KEGG" id="nal:B005_0814"/>
<dbReference type="AlphaFoldDB" id="J7L7L2"/>
<reference evidence="2" key="2">
    <citation type="submission" date="2012-08" db="EMBL/GenBank/DDBJ databases">
        <title>Whole-genome sequence of Nocardiopsis alba strain ATCC BAA-2165 associated with honeybees.</title>
        <authorList>
            <person name="Qiao J."/>
            <person name="Chen L."/>
            <person name="Li Y."/>
            <person name="Wang J."/>
            <person name="Zhang W."/>
            <person name="Chen S."/>
        </authorList>
    </citation>
    <scope>NUCLEOTIDE SEQUENCE [LARGE SCALE GENOMIC DNA]</scope>
    <source>
        <strain evidence="2">ATCC BAA-2165 / BE74</strain>
    </source>
</reference>
<dbReference type="Proteomes" id="UP000003779">
    <property type="component" value="Chromosome"/>
</dbReference>
<dbReference type="PATRIC" id="fig|1205910.3.peg.766"/>
<gene>
    <name evidence="1" type="ordered locus">B005_0814</name>
</gene>
<evidence type="ECO:0000313" key="2">
    <source>
        <dbReference type="Proteomes" id="UP000003779"/>
    </source>
</evidence>